<feature type="signal peptide" evidence="1">
    <location>
        <begin position="1"/>
        <end position="18"/>
    </location>
</feature>
<evidence type="ECO:0000313" key="2">
    <source>
        <dbReference type="EMBL" id="KAL1488214.1"/>
    </source>
</evidence>
<feature type="chain" id="PRO_5044885852" evidence="1">
    <location>
        <begin position="19"/>
        <end position="285"/>
    </location>
</feature>
<proteinExistence type="predicted"/>
<organism evidence="2 3">
    <name type="scientific">Hypothenemus hampei</name>
    <name type="common">Coffee berry borer</name>
    <dbReference type="NCBI Taxonomy" id="57062"/>
    <lineage>
        <taxon>Eukaryota</taxon>
        <taxon>Metazoa</taxon>
        <taxon>Ecdysozoa</taxon>
        <taxon>Arthropoda</taxon>
        <taxon>Hexapoda</taxon>
        <taxon>Insecta</taxon>
        <taxon>Pterygota</taxon>
        <taxon>Neoptera</taxon>
        <taxon>Endopterygota</taxon>
        <taxon>Coleoptera</taxon>
        <taxon>Polyphaga</taxon>
        <taxon>Cucujiformia</taxon>
        <taxon>Curculionidae</taxon>
        <taxon>Scolytinae</taxon>
        <taxon>Hypothenemus</taxon>
    </lineage>
</organism>
<dbReference type="InterPro" id="IPR031959">
    <property type="entry name" value="DUF4779"/>
</dbReference>
<protein>
    <submittedName>
        <fullName evidence="2">Uncharacterized protein</fullName>
    </submittedName>
</protein>
<name>A0ABD1E0N9_HYPHA</name>
<gene>
    <name evidence="2" type="ORF">ABEB36_015171</name>
</gene>
<accession>A0ABD1E0N9</accession>
<keyword evidence="3" id="KW-1185">Reference proteome</keyword>
<dbReference type="AlphaFoldDB" id="A0ABD1E0N9"/>
<reference evidence="2 3" key="1">
    <citation type="submission" date="2024-05" db="EMBL/GenBank/DDBJ databases">
        <title>Genetic variation in Jamaican populations of the coffee berry borer (Hypothenemus hampei).</title>
        <authorList>
            <person name="Errbii M."/>
            <person name="Myrie A."/>
        </authorList>
    </citation>
    <scope>NUCLEOTIDE SEQUENCE [LARGE SCALE GENOMIC DNA]</scope>
    <source>
        <strain evidence="2">JA-Hopewell-2020-01-JO</strain>
        <tissue evidence="2">Whole body</tissue>
    </source>
</reference>
<keyword evidence="1" id="KW-0732">Signal</keyword>
<dbReference type="EMBL" id="JBDJPC010000015">
    <property type="protein sequence ID" value="KAL1488214.1"/>
    <property type="molecule type" value="Genomic_DNA"/>
</dbReference>
<sequence length="285" mass="31979">MIVHYVVVLWQVLIGVRCMEKMSMYVKKSEINDQKMSGSGYSYNNEEGKPQKYSFELDGGEDALRIIRDLGYEPFNDELSAKYPYALGYSGKNQTLQKSGGKVHKDYSFQKHGDSLNKAYNVVDAYAKGLKGNYDKQSGKSYYEQTAGKKAAAFDAAGNYNVNQATGGVSIGGSFDKKDFHDDGSKTTGYHKVYHKDDYNKQHKFYDKADRKGHFTKFGSAKENDDQAAGEFVKGAQYTDGHASNKWVANDASDKSNFDEASKGFKKAQKDEGFYQDYVKKTTNK</sequence>
<dbReference type="Pfam" id="PF16009">
    <property type="entry name" value="DUF4779"/>
    <property type="match status" value="1"/>
</dbReference>
<evidence type="ECO:0000313" key="3">
    <source>
        <dbReference type="Proteomes" id="UP001566132"/>
    </source>
</evidence>
<comment type="caution">
    <text evidence="2">The sequence shown here is derived from an EMBL/GenBank/DDBJ whole genome shotgun (WGS) entry which is preliminary data.</text>
</comment>
<dbReference type="Proteomes" id="UP001566132">
    <property type="component" value="Unassembled WGS sequence"/>
</dbReference>
<evidence type="ECO:0000256" key="1">
    <source>
        <dbReference type="SAM" id="SignalP"/>
    </source>
</evidence>